<evidence type="ECO:0000313" key="2">
    <source>
        <dbReference type="Proteomes" id="UP000009097"/>
    </source>
</evidence>
<organism evidence="1 2">
    <name type="scientific">Fusarium oxysporum f. sp. lycopersici (strain 4287 / CBS 123668 / FGSC 9935 / NRRL 34936)</name>
    <name type="common">Fusarium vascular wilt of tomato</name>
    <dbReference type="NCBI Taxonomy" id="426428"/>
    <lineage>
        <taxon>Eukaryota</taxon>
        <taxon>Fungi</taxon>
        <taxon>Dikarya</taxon>
        <taxon>Ascomycota</taxon>
        <taxon>Pezizomycotina</taxon>
        <taxon>Sordariomycetes</taxon>
        <taxon>Hypocreomycetidae</taxon>
        <taxon>Hypocreales</taxon>
        <taxon>Nectriaceae</taxon>
        <taxon>Fusarium</taxon>
        <taxon>Fusarium oxysporum species complex</taxon>
    </lineage>
</organism>
<dbReference type="GeneID" id="28950893"/>
<evidence type="ECO:0000313" key="1">
    <source>
        <dbReference type="EMBL" id="KNB08434.1"/>
    </source>
</evidence>
<protein>
    <submittedName>
        <fullName evidence="1">Uncharacterized protein</fullName>
    </submittedName>
</protein>
<dbReference type="RefSeq" id="XP_018246479.1">
    <property type="nucleotide sequence ID" value="XM_018388414.1"/>
</dbReference>
<gene>
    <name evidence="1" type="ORF">FOXG_09321</name>
</gene>
<name>A0A0J9VAD8_FUSO4</name>
<dbReference type="EMBL" id="DS231706">
    <property type="protein sequence ID" value="KNB08434.1"/>
    <property type="molecule type" value="Genomic_DNA"/>
</dbReference>
<accession>A0A0J9VAD8</accession>
<dbReference type="KEGG" id="fox:FOXG_09321"/>
<proteinExistence type="predicted"/>
<sequence length="41" mass="5099">MHVFQKKWNTQLWWQQQVDKKRYSAITQVEKPRVGERQGRV</sequence>
<dbReference type="VEuPathDB" id="FungiDB:FOXG_09321"/>
<dbReference type="AlphaFoldDB" id="A0A0J9VAD8"/>
<reference evidence="1" key="2">
    <citation type="journal article" date="2010" name="Nature">
        <title>Comparative genomics reveals mobile pathogenicity chromosomes in Fusarium.</title>
        <authorList>
            <person name="Ma L.J."/>
            <person name="van der Does H.C."/>
            <person name="Borkovich K.A."/>
            <person name="Coleman J.J."/>
            <person name="Daboussi M.J."/>
            <person name="Di Pietro A."/>
            <person name="Dufresne M."/>
            <person name="Freitag M."/>
            <person name="Grabherr M."/>
            <person name="Henrissat B."/>
            <person name="Houterman P.M."/>
            <person name="Kang S."/>
            <person name="Shim W.B."/>
            <person name="Woloshuk C."/>
            <person name="Xie X."/>
            <person name="Xu J.R."/>
            <person name="Antoniw J."/>
            <person name="Baker S.E."/>
            <person name="Bluhm B.H."/>
            <person name="Breakspear A."/>
            <person name="Brown D.W."/>
            <person name="Butchko R.A."/>
            <person name="Chapman S."/>
            <person name="Coulson R."/>
            <person name="Coutinho P.M."/>
            <person name="Danchin E.G."/>
            <person name="Diener A."/>
            <person name="Gale L.R."/>
            <person name="Gardiner D.M."/>
            <person name="Goff S."/>
            <person name="Hammond-Kosack K.E."/>
            <person name="Hilburn K."/>
            <person name="Hua-Van A."/>
            <person name="Jonkers W."/>
            <person name="Kazan K."/>
            <person name="Kodira C.D."/>
            <person name="Koehrsen M."/>
            <person name="Kumar L."/>
            <person name="Lee Y.H."/>
            <person name="Li L."/>
            <person name="Manners J.M."/>
            <person name="Miranda-Saavedra D."/>
            <person name="Mukherjee M."/>
            <person name="Park G."/>
            <person name="Park J."/>
            <person name="Park S.Y."/>
            <person name="Proctor R.H."/>
            <person name="Regev A."/>
            <person name="Ruiz-Roldan M.C."/>
            <person name="Sain D."/>
            <person name="Sakthikumar S."/>
            <person name="Sykes S."/>
            <person name="Schwartz D.C."/>
            <person name="Turgeon B.G."/>
            <person name="Wapinski I."/>
            <person name="Yoder O."/>
            <person name="Young S."/>
            <person name="Zeng Q."/>
            <person name="Zhou S."/>
            <person name="Galagan J."/>
            <person name="Cuomo C.A."/>
            <person name="Kistler H.C."/>
            <person name="Rep M."/>
        </authorList>
    </citation>
    <scope>NUCLEOTIDE SEQUENCE [LARGE SCALE GENOMIC DNA]</scope>
    <source>
        <strain evidence="1">4287</strain>
    </source>
</reference>
<reference evidence="1" key="1">
    <citation type="submission" date="2007-04" db="EMBL/GenBank/DDBJ databases">
        <authorList>
            <consortium name="The Broad Institute Genome Sequencing Platform"/>
            <person name="Birren B."/>
            <person name="Lander E."/>
            <person name="Galagan J."/>
            <person name="Nusbaum C."/>
            <person name="Devon K."/>
            <person name="Ma L.-J."/>
            <person name="Jaffe D."/>
            <person name="Butler J."/>
            <person name="Alvarez P."/>
            <person name="Gnerre S."/>
            <person name="Grabherr M."/>
            <person name="Kleber M."/>
            <person name="Mauceli E."/>
            <person name="Brockman W."/>
            <person name="MacCallum I.A."/>
            <person name="Young S."/>
            <person name="LaButti K."/>
            <person name="DeCaprio D."/>
            <person name="Crawford M."/>
            <person name="Koehrsen M."/>
            <person name="Engels R."/>
            <person name="Montgomery P."/>
            <person name="Pearson M."/>
            <person name="Howarth C."/>
            <person name="Larson L."/>
            <person name="White J."/>
            <person name="O'Leary S."/>
            <person name="Kodira C."/>
            <person name="Zeng Q."/>
            <person name="Yandava C."/>
            <person name="Alvarado L."/>
            <person name="Kistler C."/>
            <person name="Shim W.-B."/>
            <person name="Kang S."/>
            <person name="Woloshuk C."/>
        </authorList>
    </citation>
    <scope>NUCLEOTIDE SEQUENCE</scope>
    <source>
        <strain evidence="1">4287</strain>
    </source>
</reference>
<dbReference type="Proteomes" id="UP000009097">
    <property type="component" value="Unassembled WGS sequence"/>
</dbReference>